<organism evidence="11 12">
    <name type="scientific">Streptosporangium pseudovulgare</name>
    <dbReference type="NCBI Taxonomy" id="35765"/>
    <lineage>
        <taxon>Bacteria</taxon>
        <taxon>Bacillati</taxon>
        <taxon>Actinomycetota</taxon>
        <taxon>Actinomycetes</taxon>
        <taxon>Streptosporangiales</taxon>
        <taxon>Streptosporangiaceae</taxon>
        <taxon>Streptosporangium</taxon>
    </lineage>
</organism>
<sequence>MAKLGIHRDFLQDLVRLERPIQQKVVETILKFEQTSHAGAHLEKLSNVRDDRLKSIRIDLKYRGIVLAPETGDRYTLLRVDNHDDAYAWARNRRISVNAATGHMEIRDTETIDATIQRLTRDTGSAVRPVFAHVSDADLTRLGVDAQVRKFARMLTDIGMLEALEGRLPQVQYDVLIGLASGMSPEEVWDDIVGSPKPEAYDPNDVDAAVRRMPDKVALVEGAEEIIELFDKPFARWRIYLHPTQRETAYRTYSGSAQVLGGPGTGKTVVALHRARHLAAQGGRVLLTTFTTTLTRSLTDSLRLLESDDEVLSRIDVLTVDQVARRAVERRLGRFTLVQSDEERAMWRRIIRRRELEYSETFLMEEWRQVVLAQDAMDLDGYLAARRTGRGKRLGPLQRAQIWRAITEFEQELNKSNARTYETVCATAARLLAEEDDKPYDHVVVDEAQDLHPVRWRVLRSAVSTGQDDIFLAGDAHQRIYDNRVSLGSVGIHVAGRSTRLTINYRTTAEILSWSLAMLAGEKVLGLEDEPITLAGYRSEIHGERPRLFGATTKNAELAYVATVVRGWIDAGVSADEIGIAARSGPHAQDAVAALTRAGIPASHLTRDKDAVEGHVQVMTMHRMKGLEFRCVAVIGVGAGQIPSAGAVRPLEEDATTHWNDLQRERCLLFVACTRARERLAVSWHGEPSPFLN</sequence>
<keyword evidence="5" id="KW-0413">Isomerase</keyword>
<feature type="binding site" evidence="9">
    <location>
        <begin position="261"/>
        <end position="268"/>
    </location>
    <ligand>
        <name>ATP</name>
        <dbReference type="ChEBI" id="CHEBI:30616"/>
    </ligand>
</feature>
<evidence type="ECO:0000256" key="5">
    <source>
        <dbReference type="ARBA" id="ARBA00023235"/>
    </source>
</evidence>
<proteinExistence type="predicted"/>
<keyword evidence="3 9" id="KW-0347">Helicase</keyword>
<dbReference type="RefSeq" id="WP_189246279.1">
    <property type="nucleotide sequence ID" value="NZ_BMQJ01000004.1"/>
</dbReference>
<evidence type="ECO:0000259" key="10">
    <source>
        <dbReference type="PROSITE" id="PS51198"/>
    </source>
</evidence>
<dbReference type="EC" id="5.6.2.4" evidence="7"/>
<keyword evidence="2 9" id="KW-0378">Hydrolase</keyword>
<keyword evidence="1 9" id="KW-0547">Nucleotide-binding</keyword>
<dbReference type="Proteomes" id="UP000611554">
    <property type="component" value="Unassembled WGS sequence"/>
</dbReference>
<evidence type="ECO:0000256" key="2">
    <source>
        <dbReference type="ARBA" id="ARBA00022801"/>
    </source>
</evidence>
<name>A0ABQ2QQE8_9ACTN</name>
<comment type="caution">
    <text evidence="11">The sequence shown here is derived from an EMBL/GenBank/DDBJ whole genome shotgun (WGS) entry which is preliminary data.</text>
</comment>
<dbReference type="InterPro" id="IPR014017">
    <property type="entry name" value="DNA_helicase_UvrD-like_C"/>
</dbReference>
<dbReference type="PROSITE" id="PS51198">
    <property type="entry name" value="UVRD_HELICASE_ATP_BIND"/>
    <property type="match status" value="1"/>
</dbReference>
<evidence type="ECO:0000256" key="6">
    <source>
        <dbReference type="ARBA" id="ARBA00034617"/>
    </source>
</evidence>
<evidence type="ECO:0000256" key="8">
    <source>
        <dbReference type="ARBA" id="ARBA00048988"/>
    </source>
</evidence>
<dbReference type="SUPFAM" id="SSF52540">
    <property type="entry name" value="P-loop containing nucleoside triphosphate hydrolases"/>
    <property type="match status" value="1"/>
</dbReference>
<accession>A0ABQ2QQE8</accession>
<comment type="catalytic activity">
    <reaction evidence="6">
        <text>Couples ATP hydrolysis with the unwinding of duplex DNA by translocating in the 3'-5' direction.</text>
        <dbReference type="EC" id="5.6.2.4"/>
    </reaction>
</comment>
<evidence type="ECO:0000313" key="12">
    <source>
        <dbReference type="Proteomes" id="UP000611554"/>
    </source>
</evidence>
<keyword evidence="12" id="KW-1185">Reference proteome</keyword>
<dbReference type="PANTHER" id="PTHR11070">
    <property type="entry name" value="UVRD / RECB / PCRA DNA HELICASE FAMILY MEMBER"/>
    <property type="match status" value="1"/>
</dbReference>
<evidence type="ECO:0000313" key="11">
    <source>
        <dbReference type="EMBL" id="GGP91154.1"/>
    </source>
</evidence>
<dbReference type="EMBL" id="BMQJ01000004">
    <property type="protein sequence ID" value="GGP91154.1"/>
    <property type="molecule type" value="Genomic_DNA"/>
</dbReference>
<dbReference type="PANTHER" id="PTHR11070:SF45">
    <property type="entry name" value="DNA 3'-5' HELICASE"/>
    <property type="match status" value="1"/>
</dbReference>
<evidence type="ECO:0000256" key="7">
    <source>
        <dbReference type="ARBA" id="ARBA00034808"/>
    </source>
</evidence>
<protein>
    <recommendedName>
        <fullName evidence="7">DNA 3'-5' helicase</fullName>
        <ecNumber evidence="7">5.6.2.4</ecNumber>
    </recommendedName>
</protein>
<dbReference type="InterPro" id="IPR027417">
    <property type="entry name" value="P-loop_NTPase"/>
</dbReference>
<evidence type="ECO:0000256" key="3">
    <source>
        <dbReference type="ARBA" id="ARBA00022806"/>
    </source>
</evidence>
<evidence type="ECO:0000256" key="1">
    <source>
        <dbReference type="ARBA" id="ARBA00022741"/>
    </source>
</evidence>
<evidence type="ECO:0000256" key="4">
    <source>
        <dbReference type="ARBA" id="ARBA00022840"/>
    </source>
</evidence>
<dbReference type="InterPro" id="IPR000212">
    <property type="entry name" value="DNA_helicase_UvrD/REP"/>
</dbReference>
<keyword evidence="4 9" id="KW-0067">ATP-binding</keyword>
<dbReference type="Pfam" id="PF00580">
    <property type="entry name" value="UvrD-helicase"/>
    <property type="match status" value="1"/>
</dbReference>
<reference evidence="12" key="1">
    <citation type="journal article" date="2019" name="Int. J. Syst. Evol. Microbiol.">
        <title>The Global Catalogue of Microorganisms (GCM) 10K type strain sequencing project: providing services to taxonomists for standard genome sequencing and annotation.</title>
        <authorList>
            <consortium name="The Broad Institute Genomics Platform"/>
            <consortium name="The Broad Institute Genome Sequencing Center for Infectious Disease"/>
            <person name="Wu L."/>
            <person name="Ma J."/>
        </authorList>
    </citation>
    <scope>NUCLEOTIDE SEQUENCE [LARGE SCALE GENOMIC DNA]</scope>
    <source>
        <strain evidence="12">JCM 3115</strain>
    </source>
</reference>
<feature type="domain" description="UvrD-like helicase ATP-binding" evidence="10">
    <location>
        <begin position="240"/>
        <end position="508"/>
    </location>
</feature>
<dbReference type="Gene3D" id="3.40.50.300">
    <property type="entry name" value="P-loop containing nucleotide triphosphate hydrolases"/>
    <property type="match status" value="2"/>
</dbReference>
<comment type="catalytic activity">
    <reaction evidence="8">
        <text>ATP + H2O = ADP + phosphate + H(+)</text>
        <dbReference type="Rhea" id="RHEA:13065"/>
        <dbReference type="ChEBI" id="CHEBI:15377"/>
        <dbReference type="ChEBI" id="CHEBI:15378"/>
        <dbReference type="ChEBI" id="CHEBI:30616"/>
        <dbReference type="ChEBI" id="CHEBI:43474"/>
        <dbReference type="ChEBI" id="CHEBI:456216"/>
        <dbReference type="EC" id="5.6.2.4"/>
    </reaction>
</comment>
<dbReference type="InterPro" id="IPR014016">
    <property type="entry name" value="UvrD-like_ATP-bd"/>
</dbReference>
<evidence type="ECO:0000256" key="9">
    <source>
        <dbReference type="PROSITE-ProRule" id="PRU00560"/>
    </source>
</evidence>
<gene>
    <name evidence="11" type="ORF">GCM10010140_21080</name>
</gene>
<dbReference type="Pfam" id="PF13361">
    <property type="entry name" value="UvrD_C"/>
    <property type="match status" value="1"/>
</dbReference>
<dbReference type="GO" id="GO:0004386">
    <property type="term" value="F:helicase activity"/>
    <property type="evidence" value="ECO:0007669"/>
    <property type="project" value="UniProtKB-KW"/>
</dbReference>